<evidence type="ECO:0000256" key="5">
    <source>
        <dbReference type="SAM" id="Coils"/>
    </source>
</evidence>
<keyword evidence="5" id="KW-0175">Coiled coil</keyword>
<keyword evidence="3 6" id="KW-1133">Transmembrane helix</keyword>
<organism evidence="7 8">
    <name type="scientific">Sphingopyxis terrae subsp. terrae NBRC 15098</name>
    <dbReference type="NCBI Taxonomy" id="1219058"/>
    <lineage>
        <taxon>Bacteria</taxon>
        <taxon>Pseudomonadati</taxon>
        <taxon>Pseudomonadota</taxon>
        <taxon>Alphaproteobacteria</taxon>
        <taxon>Sphingomonadales</taxon>
        <taxon>Sphingomonadaceae</taxon>
        <taxon>Sphingopyxis</taxon>
    </lineage>
</organism>
<gene>
    <name evidence="7" type="ORF">AOA14_07595</name>
</gene>
<evidence type="ECO:0008006" key="9">
    <source>
        <dbReference type="Google" id="ProtNLM"/>
    </source>
</evidence>
<feature type="coiled-coil region" evidence="5">
    <location>
        <begin position="96"/>
        <end position="123"/>
    </location>
</feature>
<evidence type="ECO:0000313" key="8">
    <source>
        <dbReference type="Proteomes" id="UP000076234"/>
    </source>
</evidence>
<dbReference type="GO" id="GO:0016020">
    <property type="term" value="C:membrane"/>
    <property type="evidence" value="ECO:0007669"/>
    <property type="project" value="UniProtKB-SubCell"/>
</dbReference>
<keyword evidence="2 6" id="KW-0812">Transmembrane</keyword>
<evidence type="ECO:0000313" key="7">
    <source>
        <dbReference type="EMBL" id="AMU94467.1"/>
    </source>
</evidence>
<accession>A0A142VYV4</accession>
<evidence type="ECO:0000256" key="3">
    <source>
        <dbReference type="ARBA" id="ARBA00022989"/>
    </source>
</evidence>
<dbReference type="AlphaFoldDB" id="A0A142VYV4"/>
<reference evidence="8" key="1">
    <citation type="submission" date="2015-11" db="EMBL/GenBank/DDBJ databases">
        <title>Complete genome sequence of a polyethylene glycol-degrading strain Sphingopyxis terrae strain 203-1 (NBRC 15098).</title>
        <authorList>
            <person name="Yoshiyuki O."/>
            <person name="Shouta N."/>
            <person name="Nagata Y."/>
            <person name="Numata M."/>
            <person name="Tsuchikane K."/>
            <person name="Hosoyama A."/>
            <person name="Yamazoe A."/>
            <person name="Tsuda M."/>
            <person name="Fujita N."/>
            <person name="Kawai F."/>
        </authorList>
    </citation>
    <scope>NUCLEOTIDE SEQUENCE [LARGE SCALE GENOMIC DNA]</scope>
    <source>
        <strain evidence="8">203-1</strain>
    </source>
</reference>
<reference evidence="7 8" key="2">
    <citation type="journal article" date="2016" name="Genome Announc.">
        <title>Complete Genome Sequence of Sphingopyxis terrae Strain 203-1 (NBRC 111660), a Polyethylene Glycol Degrader.</title>
        <authorList>
            <person name="Ohtsubo Y."/>
            <person name="Nonoyama S."/>
            <person name="Nagata Y."/>
            <person name="Numata M."/>
            <person name="Tsuchikane K."/>
            <person name="Hosoyama A."/>
            <person name="Yamazoe A."/>
            <person name="Tsuda M."/>
            <person name="Fujita N."/>
            <person name="Kawai F."/>
        </authorList>
    </citation>
    <scope>NUCLEOTIDE SEQUENCE [LARGE SCALE GENOMIC DNA]</scope>
    <source>
        <strain evidence="7 8">203-1</strain>
    </source>
</reference>
<name>A0A142VYV4_9SPHN</name>
<dbReference type="Proteomes" id="UP000076234">
    <property type="component" value="Chromosome"/>
</dbReference>
<evidence type="ECO:0000256" key="4">
    <source>
        <dbReference type="ARBA" id="ARBA00023136"/>
    </source>
</evidence>
<dbReference type="InterPro" id="IPR019133">
    <property type="entry name" value="MIC60"/>
</dbReference>
<evidence type="ECO:0000256" key="6">
    <source>
        <dbReference type="SAM" id="Phobius"/>
    </source>
</evidence>
<dbReference type="STRING" id="1219058.AOA14_07595"/>
<evidence type="ECO:0000256" key="1">
    <source>
        <dbReference type="ARBA" id="ARBA00004370"/>
    </source>
</evidence>
<sequence>MAIENDKPVRMDDGVRSRGLSFRTLIVAALALLVVGIVGGGWAMSRLLTGKDVPPVAKVADVPATGTAPGAASAGAAPDAGQSGQPALVVAPVDGANALSARVAELEQRLSRLNLEAASASGNASRAEGLLVAFAVRRALDRGLPLGYLEAQLRLRFGDDQPNAVKTIIDTSRDPVTLEQLRAELDALAPELVGRSDGGGSFWTGLRREVSEMFVVRPAGTQSPRASERLDRARRYLAGGQVDKAIEEVQAMPGAAEAKDWLIAARRYHEARRALDLIETAAILEPRDGPTAAMARKPGDPTS</sequence>
<keyword evidence="4 6" id="KW-0472">Membrane</keyword>
<dbReference type="RefSeq" id="WP_062901349.1">
    <property type="nucleotide sequence ID" value="NZ_CP013342.1"/>
</dbReference>
<proteinExistence type="predicted"/>
<comment type="subcellular location">
    <subcellularLocation>
        <location evidence="1">Membrane</location>
    </subcellularLocation>
</comment>
<dbReference type="Pfam" id="PF09731">
    <property type="entry name" value="Mitofilin"/>
    <property type="match status" value="1"/>
</dbReference>
<dbReference type="EMBL" id="CP013342">
    <property type="protein sequence ID" value="AMU94467.1"/>
    <property type="molecule type" value="Genomic_DNA"/>
</dbReference>
<protein>
    <recommendedName>
        <fullName evidence="9">Inner membrane protein</fullName>
    </recommendedName>
</protein>
<feature type="transmembrane region" description="Helical" evidence="6">
    <location>
        <begin position="20"/>
        <end position="44"/>
    </location>
</feature>
<evidence type="ECO:0000256" key="2">
    <source>
        <dbReference type="ARBA" id="ARBA00022692"/>
    </source>
</evidence>
<dbReference type="KEGG" id="ster:AOA14_07595"/>